<evidence type="ECO:0000313" key="6">
    <source>
        <dbReference type="EMBL" id="OUJ71023.1"/>
    </source>
</evidence>
<evidence type="ECO:0000313" key="7">
    <source>
        <dbReference type="Proteomes" id="UP000194873"/>
    </source>
</evidence>
<dbReference type="Pfam" id="PF13564">
    <property type="entry name" value="DoxX_2"/>
    <property type="match status" value="1"/>
</dbReference>
<dbReference type="InterPro" id="IPR032808">
    <property type="entry name" value="DoxX"/>
</dbReference>
<evidence type="ECO:0000256" key="1">
    <source>
        <dbReference type="ARBA" id="ARBA00004141"/>
    </source>
</evidence>
<evidence type="ECO:0000256" key="4">
    <source>
        <dbReference type="ARBA" id="ARBA00023136"/>
    </source>
</evidence>
<protein>
    <recommendedName>
        <fullName evidence="8">DoxX family protein</fullName>
    </recommendedName>
</protein>
<dbReference type="GO" id="GO:0016020">
    <property type="term" value="C:membrane"/>
    <property type="evidence" value="ECO:0007669"/>
    <property type="project" value="UniProtKB-SubCell"/>
</dbReference>
<reference evidence="6 7" key="1">
    <citation type="submission" date="2017-01" db="EMBL/GenBank/DDBJ databases">
        <title>A new Hymenobacter.</title>
        <authorList>
            <person name="Liang Y."/>
            <person name="Feng F."/>
        </authorList>
    </citation>
    <scope>NUCLEOTIDE SEQUENCE [LARGE SCALE GENOMIC DNA]</scope>
    <source>
        <strain evidence="6">MIMBbqt21</strain>
    </source>
</reference>
<feature type="transmembrane region" description="Helical" evidence="5">
    <location>
        <begin position="66"/>
        <end position="88"/>
    </location>
</feature>
<proteinExistence type="predicted"/>
<gene>
    <name evidence="6" type="ORF">BXP70_22940</name>
</gene>
<dbReference type="RefSeq" id="WP_086596453.1">
    <property type="nucleotide sequence ID" value="NZ_MTSE01000019.1"/>
</dbReference>
<dbReference type="OrthoDB" id="3385086at2"/>
<feature type="transmembrane region" description="Helical" evidence="5">
    <location>
        <begin position="100"/>
        <end position="118"/>
    </location>
</feature>
<keyword evidence="7" id="KW-1185">Reference proteome</keyword>
<dbReference type="Proteomes" id="UP000194873">
    <property type="component" value="Unassembled WGS sequence"/>
</dbReference>
<feature type="transmembrane region" description="Helical" evidence="5">
    <location>
        <begin position="6"/>
        <end position="25"/>
    </location>
</feature>
<keyword evidence="4 5" id="KW-0472">Membrane</keyword>
<sequence>MNGFLWSLQGLLAAVFLLAGTFKVTQPAAKVRTLAPALFPISFLRGLGALELFGAVGVLIPMLTGILPWLTPLAAVGMGVVLAAATVVHAWQREFNRLPFLLFLLASALVVTYCRGHFLR</sequence>
<evidence type="ECO:0000256" key="5">
    <source>
        <dbReference type="SAM" id="Phobius"/>
    </source>
</evidence>
<keyword evidence="3 5" id="KW-1133">Transmembrane helix</keyword>
<evidence type="ECO:0000256" key="3">
    <source>
        <dbReference type="ARBA" id="ARBA00022989"/>
    </source>
</evidence>
<dbReference type="AlphaFoldDB" id="A0A243W7L1"/>
<name>A0A243W7L1_9BACT</name>
<accession>A0A243W7L1</accession>
<comment type="caution">
    <text evidence="6">The sequence shown here is derived from an EMBL/GenBank/DDBJ whole genome shotgun (WGS) entry which is preliminary data.</text>
</comment>
<evidence type="ECO:0000256" key="2">
    <source>
        <dbReference type="ARBA" id="ARBA00022692"/>
    </source>
</evidence>
<feature type="transmembrane region" description="Helical" evidence="5">
    <location>
        <begin position="37"/>
        <end position="60"/>
    </location>
</feature>
<comment type="subcellular location">
    <subcellularLocation>
        <location evidence="1">Membrane</location>
        <topology evidence="1">Multi-pass membrane protein</topology>
    </subcellularLocation>
</comment>
<dbReference type="EMBL" id="MTSE01000019">
    <property type="protein sequence ID" value="OUJ71023.1"/>
    <property type="molecule type" value="Genomic_DNA"/>
</dbReference>
<organism evidence="6 7">
    <name type="scientific">Hymenobacter crusticola</name>
    <dbReference type="NCBI Taxonomy" id="1770526"/>
    <lineage>
        <taxon>Bacteria</taxon>
        <taxon>Pseudomonadati</taxon>
        <taxon>Bacteroidota</taxon>
        <taxon>Cytophagia</taxon>
        <taxon>Cytophagales</taxon>
        <taxon>Hymenobacteraceae</taxon>
        <taxon>Hymenobacter</taxon>
    </lineage>
</organism>
<evidence type="ECO:0008006" key="8">
    <source>
        <dbReference type="Google" id="ProtNLM"/>
    </source>
</evidence>
<keyword evidence="2 5" id="KW-0812">Transmembrane</keyword>